<keyword evidence="2 5" id="KW-0547">Nucleotide-binding</keyword>
<organism evidence="7 8">
    <name type="scientific">Anaerosporobacter mobilis DSM 15930</name>
    <dbReference type="NCBI Taxonomy" id="1120996"/>
    <lineage>
        <taxon>Bacteria</taxon>
        <taxon>Bacillati</taxon>
        <taxon>Bacillota</taxon>
        <taxon>Clostridia</taxon>
        <taxon>Lachnospirales</taxon>
        <taxon>Lachnospiraceae</taxon>
        <taxon>Anaerosporobacter</taxon>
    </lineage>
</organism>
<accession>A0A1M7LYI9</accession>
<dbReference type="Proteomes" id="UP000184038">
    <property type="component" value="Unassembled WGS sequence"/>
</dbReference>
<dbReference type="SUPFAM" id="SSF55931">
    <property type="entry name" value="Glutamine synthetase/guanido kinase"/>
    <property type="match status" value="1"/>
</dbReference>
<evidence type="ECO:0000259" key="6">
    <source>
        <dbReference type="PROSITE" id="PS51510"/>
    </source>
</evidence>
<evidence type="ECO:0000256" key="2">
    <source>
        <dbReference type="ARBA" id="ARBA00022741"/>
    </source>
</evidence>
<dbReference type="OrthoDB" id="9791353at2"/>
<dbReference type="InterPro" id="IPR023660">
    <property type="entry name" value="Arg_Kinase"/>
</dbReference>
<keyword evidence="4 5" id="KW-0067">ATP-binding</keyword>
<dbReference type="STRING" id="1120996.SAMN02746066_03520"/>
<dbReference type="InterPro" id="IPR014746">
    <property type="entry name" value="Gln_synth/guanido_kin_cat_dom"/>
</dbReference>
<dbReference type="GO" id="GO:0005615">
    <property type="term" value="C:extracellular space"/>
    <property type="evidence" value="ECO:0007669"/>
    <property type="project" value="TreeGrafter"/>
</dbReference>
<evidence type="ECO:0000256" key="5">
    <source>
        <dbReference type="PROSITE-ProRule" id="PRU00843"/>
    </source>
</evidence>
<evidence type="ECO:0000256" key="1">
    <source>
        <dbReference type="ARBA" id="ARBA00022679"/>
    </source>
</evidence>
<evidence type="ECO:0000256" key="4">
    <source>
        <dbReference type="ARBA" id="ARBA00022840"/>
    </source>
</evidence>
<gene>
    <name evidence="7" type="ORF">SAMN02746066_03520</name>
</gene>
<sequence length="349" mass="39876">MPKWYEEQSKQSDVVISSRIRLARNFAKYPFSPKLTLEQAELLCEEIHNHLEEKKTKLEEIVGKYYYYNVIKASEIEKEALVERHIITKKLAQKKQPTGVIMTEDESVSLMLNEEDHIRIQAISSGMNLLPLLEKANAIDDFISESLQYAFDDKLGYLTSSPTNIGTGLRASIMVYLPALGISGKMDKLIDEVSQQDVSIRGVYGEGNKSLAYIYQISNCKTIGMSECDIIQNLITIVDQIIKQERNRREYLLDSNFDKYEDQVYRSYGVLRYAKQISTADAMTLLAQIKFGYDSKIIASEETPSFYKLMMAIQPANLQKILGKNAGVKERERARAKFLNESLPELIHL</sequence>
<dbReference type="GO" id="GO:0005524">
    <property type="term" value="F:ATP binding"/>
    <property type="evidence" value="ECO:0007669"/>
    <property type="project" value="UniProtKB-UniRule"/>
</dbReference>
<feature type="domain" description="Phosphagen kinase C-terminal" evidence="6">
    <location>
        <begin position="14"/>
        <end position="248"/>
    </location>
</feature>
<dbReference type="PANTHER" id="PTHR11547">
    <property type="entry name" value="ARGININE OR CREATINE KINASE"/>
    <property type="match status" value="1"/>
</dbReference>
<dbReference type="InterPro" id="IPR000749">
    <property type="entry name" value="ATP-guanido_PTrfase"/>
</dbReference>
<feature type="binding site" evidence="5">
    <location>
        <position position="119"/>
    </location>
    <ligand>
        <name>ATP</name>
        <dbReference type="ChEBI" id="CHEBI:30616"/>
    </ligand>
</feature>
<dbReference type="AlphaFoldDB" id="A0A1M7LYI9"/>
<dbReference type="InterPro" id="IPR022414">
    <property type="entry name" value="ATP-guanido_PTrfase_cat"/>
</dbReference>
<dbReference type="Pfam" id="PF00217">
    <property type="entry name" value="ATP-gua_Ptrans"/>
    <property type="match status" value="1"/>
</dbReference>
<evidence type="ECO:0000313" key="7">
    <source>
        <dbReference type="EMBL" id="SHM83338.1"/>
    </source>
</evidence>
<dbReference type="GO" id="GO:0004111">
    <property type="term" value="F:creatine kinase activity"/>
    <property type="evidence" value="ECO:0007669"/>
    <property type="project" value="InterPro"/>
</dbReference>
<feature type="binding site" evidence="5">
    <location>
        <position position="85"/>
    </location>
    <ligand>
        <name>ATP</name>
        <dbReference type="ChEBI" id="CHEBI:30616"/>
    </ligand>
</feature>
<dbReference type="EMBL" id="FRCP01000018">
    <property type="protein sequence ID" value="SHM83338.1"/>
    <property type="molecule type" value="Genomic_DNA"/>
</dbReference>
<reference evidence="7 8" key="1">
    <citation type="submission" date="2016-11" db="EMBL/GenBank/DDBJ databases">
        <authorList>
            <person name="Jaros S."/>
            <person name="Januszkiewicz K."/>
            <person name="Wedrychowicz H."/>
        </authorList>
    </citation>
    <scope>NUCLEOTIDE SEQUENCE [LARGE SCALE GENOMIC DNA]</scope>
    <source>
        <strain evidence="7 8">DSM 15930</strain>
    </source>
</reference>
<protein>
    <submittedName>
        <fullName evidence="7">Protein arginine kinase</fullName>
    </submittedName>
</protein>
<dbReference type="GO" id="GO:0046314">
    <property type="term" value="P:phosphocreatine biosynthetic process"/>
    <property type="evidence" value="ECO:0007669"/>
    <property type="project" value="InterPro"/>
</dbReference>
<dbReference type="RefSeq" id="WP_073289714.1">
    <property type="nucleotide sequence ID" value="NZ_FRCP01000018.1"/>
</dbReference>
<comment type="similarity">
    <text evidence="5">Belongs to the ATP:guanido phosphotransferase family.</text>
</comment>
<dbReference type="Gene3D" id="3.30.590.10">
    <property type="entry name" value="Glutamine synthetase/guanido kinase, catalytic domain"/>
    <property type="match status" value="1"/>
</dbReference>
<proteinExistence type="inferred from homology"/>
<evidence type="ECO:0000256" key="3">
    <source>
        <dbReference type="ARBA" id="ARBA00022777"/>
    </source>
</evidence>
<keyword evidence="3 5" id="KW-0418">Kinase</keyword>
<keyword evidence="1 5" id="KW-0808">Transferase</keyword>
<name>A0A1M7LYI9_9FIRM</name>
<dbReference type="PANTHER" id="PTHR11547:SF38">
    <property type="entry name" value="ARGININE KINASE 1-RELATED"/>
    <property type="match status" value="1"/>
</dbReference>
<feature type="binding site" evidence="5">
    <location>
        <begin position="201"/>
        <end position="206"/>
    </location>
    <ligand>
        <name>ATP</name>
        <dbReference type="ChEBI" id="CHEBI:30616"/>
    </ligand>
</feature>
<feature type="binding site" evidence="5">
    <location>
        <begin position="17"/>
        <end position="21"/>
    </location>
    <ligand>
        <name>ATP</name>
        <dbReference type="ChEBI" id="CHEBI:30616"/>
    </ligand>
</feature>
<dbReference type="PROSITE" id="PS51510">
    <property type="entry name" value="PHOSPHAGEN_KINASE_C"/>
    <property type="match status" value="1"/>
</dbReference>
<keyword evidence="8" id="KW-1185">Reference proteome</keyword>
<feature type="binding site" evidence="5">
    <location>
        <begin position="170"/>
        <end position="174"/>
    </location>
    <ligand>
        <name>ATP</name>
        <dbReference type="ChEBI" id="CHEBI:30616"/>
    </ligand>
</feature>
<dbReference type="CDD" id="cd07930">
    <property type="entry name" value="bacterial_phosphagen_kinase"/>
    <property type="match status" value="1"/>
</dbReference>
<evidence type="ECO:0000313" key="8">
    <source>
        <dbReference type="Proteomes" id="UP000184038"/>
    </source>
</evidence>